<name>A0ABQ5QJA2_9BACT</name>
<dbReference type="Pfam" id="PF10825">
    <property type="entry name" value="DUF2752"/>
    <property type="match status" value="1"/>
</dbReference>
<keyword evidence="1" id="KW-0472">Membrane</keyword>
<keyword evidence="1" id="KW-0812">Transmembrane</keyword>
<evidence type="ECO:0008006" key="4">
    <source>
        <dbReference type="Google" id="ProtNLM"/>
    </source>
</evidence>
<dbReference type="RefSeq" id="WP_285577816.1">
    <property type="nucleotide sequence ID" value="NZ_BSDE01000009.1"/>
</dbReference>
<accession>A0ABQ5QJA2</accession>
<protein>
    <recommendedName>
        <fullName evidence="4">DUF2752 domain-containing protein</fullName>
    </recommendedName>
</protein>
<reference evidence="2 3" key="1">
    <citation type="journal article" date="2023" name="Antonie Van Leeuwenhoek">
        <title>Mesoterricola silvestris gen. nov., sp. nov., Mesoterricola sediminis sp. nov., Geothrix oryzae sp. nov., Geothrix edaphica sp. nov., Geothrix rubra sp. nov., and Geothrix limicola sp. nov., six novel members of Acidobacteriota isolated from soils.</title>
        <authorList>
            <person name="Itoh H."/>
            <person name="Sugisawa Y."/>
            <person name="Mise K."/>
            <person name="Xu Z."/>
            <person name="Kuniyasu M."/>
            <person name="Ushijima N."/>
            <person name="Kawano K."/>
            <person name="Kobayashi E."/>
            <person name="Shiratori Y."/>
            <person name="Masuda Y."/>
            <person name="Senoo K."/>
        </authorList>
    </citation>
    <scope>NUCLEOTIDE SEQUENCE [LARGE SCALE GENOMIC DNA]</scope>
    <source>
        <strain evidence="2 3">Red804</strain>
    </source>
</reference>
<proteinExistence type="predicted"/>
<sequence>MVLALSRLLPPDGLPSFGGLDICAFHAVTGLPCPGCGLTRAFVALAHGQVHEAWTLHPFAFPLFALCLAGLGAPWLPSPLLTGPRFTRALRRAALALVLALTAFGSVRMLRAVIHPTPQWSPP</sequence>
<feature type="transmembrane region" description="Helical" evidence="1">
    <location>
        <begin position="93"/>
        <end position="114"/>
    </location>
</feature>
<evidence type="ECO:0000313" key="2">
    <source>
        <dbReference type="EMBL" id="GLH74950.1"/>
    </source>
</evidence>
<evidence type="ECO:0000256" key="1">
    <source>
        <dbReference type="SAM" id="Phobius"/>
    </source>
</evidence>
<dbReference type="EMBL" id="BSDE01000009">
    <property type="protein sequence ID" value="GLH74950.1"/>
    <property type="molecule type" value="Genomic_DNA"/>
</dbReference>
<dbReference type="InterPro" id="IPR021215">
    <property type="entry name" value="DUF2752"/>
</dbReference>
<keyword evidence="3" id="KW-1185">Reference proteome</keyword>
<evidence type="ECO:0000313" key="3">
    <source>
        <dbReference type="Proteomes" id="UP001165069"/>
    </source>
</evidence>
<feature type="transmembrane region" description="Helical" evidence="1">
    <location>
        <begin position="59"/>
        <end position="81"/>
    </location>
</feature>
<dbReference type="Proteomes" id="UP001165069">
    <property type="component" value="Unassembled WGS sequence"/>
</dbReference>
<gene>
    <name evidence="2" type="ORF">GETHLI_34520</name>
</gene>
<comment type="caution">
    <text evidence="2">The sequence shown here is derived from an EMBL/GenBank/DDBJ whole genome shotgun (WGS) entry which is preliminary data.</text>
</comment>
<keyword evidence="1" id="KW-1133">Transmembrane helix</keyword>
<organism evidence="2 3">
    <name type="scientific">Geothrix limicola</name>
    <dbReference type="NCBI Taxonomy" id="2927978"/>
    <lineage>
        <taxon>Bacteria</taxon>
        <taxon>Pseudomonadati</taxon>
        <taxon>Acidobacteriota</taxon>
        <taxon>Holophagae</taxon>
        <taxon>Holophagales</taxon>
        <taxon>Holophagaceae</taxon>
        <taxon>Geothrix</taxon>
    </lineage>
</organism>